<evidence type="ECO:0000256" key="1">
    <source>
        <dbReference type="ARBA" id="ARBA00023002"/>
    </source>
</evidence>
<dbReference type="PANTHER" id="PTHR43539:SF78">
    <property type="entry name" value="FLAVIN-CONTAINING MONOOXYGENASE"/>
    <property type="match status" value="1"/>
</dbReference>
<evidence type="ECO:0000313" key="3">
    <source>
        <dbReference type="Proteomes" id="UP000309133"/>
    </source>
</evidence>
<organism evidence="2 3">
    <name type="scientific">Naasia lichenicola</name>
    <dbReference type="NCBI Taxonomy" id="2565933"/>
    <lineage>
        <taxon>Bacteria</taxon>
        <taxon>Bacillati</taxon>
        <taxon>Actinomycetota</taxon>
        <taxon>Actinomycetes</taxon>
        <taxon>Micrococcales</taxon>
        <taxon>Microbacteriaceae</taxon>
        <taxon>Naasia</taxon>
    </lineage>
</organism>
<dbReference type="OrthoDB" id="178899at2"/>
<gene>
    <name evidence="2" type="ORF">E6C64_00585</name>
</gene>
<dbReference type="Proteomes" id="UP000309133">
    <property type="component" value="Unassembled WGS sequence"/>
</dbReference>
<dbReference type="PRINTS" id="PR00411">
    <property type="entry name" value="PNDRDTASEI"/>
</dbReference>
<keyword evidence="3" id="KW-1185">Reference proteome</keyword>
<dbReference type="PANTHER" id="PTHR43539">
    <property type="entry name" value="FLAVIN-BINDING MONOOXYGENASE-LIKE PROTEIN (AFU_ORTHOLOGUE AFUA_4G09220)"/>
    <property type="match status" value="1"/>
</dbReference>
<dbReference type="GO" id="GO:0004497">
    <property type="term" value="F:monooxygenase activity"/>
    <property type="evidence" value="ECO:0007669"/>
    <property type="project" value="TreeGrafter"/>
</dbReference>
<dbReference type="Pfam" id="PF13738">
    <property type="entry name" value="Pyr_redox_3"/>
    <property type="match status" value="1"/>
</dbReference>
<dbReference type="InterPro" id="IPR050982">
    <property type="entry name" value="Auxin_biosynth/cation_transpt"/>
</dbReference>
<dbReference type="GO" id="GO:0050660">
    <property type="term" value="F:flavin adenine dinucleotide binding"/>
    <property type="evidence" value="ECO:0007669"/>
    <property type="project" value="TreeGrafter"/>
</dbReference>
<name>A0A4S4FT33_9MICO</name>
<dbReference type="PRINTS" id="PR00368">
    <property type="entry name" value="FADPNR"/>
</dbReference>
<proteinExistence type="predicted"/>
<reference evidence="2 3" key="1">
    <citation type="submission" date="2019-04" db="EMBL/GenBank/DDBJ databases">
        <authorList>
            <person name="Jiang L."/>
        </authorList>
    </citation>
    <scope>NUCLEOTIDE SEQUENCE [LARGE SCALE GENOMIC DNA]</scope>
    <source>
        <strain evidence="2 3">YIM 131853</strain>
    </source>
</reference>
<keyword evidence="1" id="KW-0560">Oxidoreductase</keyword>
<comment type="caution">
    <text evidence="2">The sequence shown here is derived from an EMBL/GenBank/DDBJ whole genome shotgun (WGS) entry which is preliminary data.</text>
</comment>
<dbReference type="Gene3D" id="3.50.50.60">
    <property type="entry name" value="FAD/NAD(P)-binding domain"/>
    <property type="match status" value="1"/>
</dbReference>
<dbReference type="InterPro" id="IPR036188">
    <property type="entry name" value="FAD/NAD-bd_sf"/>
</dbReference>
<dbReference type="AlphaFoldDB" id="A0A4S4FT33"/>
<evidence type="ECO:0000313" key="2">
    <source>
        <dbReference type="EMBL" id="THG32905.1"/>
    </source>
</evidence>
<accession>A0A4S4FT33</accession>
<dbReference type="SUPFAM" id="SSF51905">
    <property type="entry name" value="FAD/NAD(P)-binding domain"/>
    <property type="match status" value="2"/>
</dbReference>
<dbReference type="EMBL" id="SSSM01000001">
    <property type="protein sequence ID" value="THG32905.1"/>
    <property type="molecule type" value="Genomic_DNA"/>
</dbReference>
<protein>
    <submittedName>
        <fullName evidence="2">NAD(P)/FAD-dependent oxidoreductase</fullName>
    </submittedName>
</protein>
<sequence>MTASPRRATVVVIGGGQAGLSAAFHLKKRGFIGADAHADPVSDLSVPADPDGRSFVVLDAAPAPGGAWQHRWDSLTMATVNGIFDLPGYPKPPIDSDEPSRSAVPRYFAAFEEASGLPILRPVTVTSVRRVDGDPHGELLVQTDAGDWLARFVINATGTWTNPVLPRFPGSDAFLGRQLHTRDYVDLTEFAGHRVAVVGGGISAVQQLEEISRVATTFWYTRREPVFLDGQFTAEDGRATIERVTADVAAGLPSGSIVSYTGLGWTPYAIAARDRAVLVRRPMFTALEPYGIREADGSFTSADVVLWATGFRAALDHLDPLELRNAHGGIALDDTEVVSEPRVHLIGFGPSQSTVGANRAGRAAAQSIAKRLSRARSVAEPSA</sequence>